<reference evidence="2 3" key="1">
    <citation type="journal article" date="2015" name="Nature">
        <title>rRNA introns, odd ribosomes, and small enigmatic genomes across a large radiation of phyla.</title>
        <authorList>
            <person name="Brown C.T."/>
            <person name="Hug L.A."/>
            <person name="Thomas B.C."/>
            <person name="Sharon I."/>
            <person name="Castelle C.J."/>
            <person name="Singh A."/>
            <person name="Wilkins M.J."/>
            <person name="Williams K.H."/>
            <person name="Banfield J.F."/>
        </authorList>
    </citation>
    <scope>NUCLEOTIDE SEQUENCE [LARGE SCALE GENOMIC DNA]</scope>
</reference>
<keyword evidence="1" id="KW-0472">Membrane</keyword>
<evidence type="ECO:0000313" key="3">
    <source>
        <dbReference type="Proteomes" id="UP000034137"/>
    </source>
</evidence>
<dbReference type="Pfam" id="PF10066">
    <property type="entry name" value="DUF2304"/>
    <property type="match status" value="1"/>
</dbReference>
<organism evidence="2 3">
    <name type="scientific">Candidatus Falkowbacteria bacterium GW2011_GWF2_39_8</name>
    <dbReference type="NCBI Taxonomy" id="1618642"/>
    <lineage>
        <taxon>Bacteria</taxon>
        <taxon>Candidatus Falkowiibacteriota</taxon>
    </lineage>
</organism>
<dbReference type="Proteomes" id="UP000034137">
    <property type="component" value="Unassembled WGS sequence"/>
</dbReference>
<feature type="transmembrane region" description="Helical" evidence="1">
    <location>
        <begin position="5"/>
        <end position="20"/>
    </location>
</feature>
<feature type="transmembrane region" description="Helical" evidence="1">
    <location>
        <begin position="64"/>
        <end position="82"/>
    </location>
</feature>
<dbReference type="EMBL" id="LBXO01000066">
    <property type="protein sequence ID" value="KKR31290.1"/>
    <property type="molecule type" value="Genomic_DNA"/>
</dbReference>
<name>A0A0G0S970_9BACT</name>
<comment type="caution">
    <text evidence="2">The sequence shown here is derived from an EMBL/GenBank/DDBJ whole genome shotgun (WGS) entry which is preliminary data.</text>
</comment>
<sequence length="108" mass="12601">MFQQISALVIILFFISRLIWQKKNNQIANNEFKFWLFFWLVAGLAVLSLKWVDQIVAKLGFSGSGIEVLLYVSTAVMFYLIFRLRLRLTKIEQSITKIVTEIALDNKK</sequence>
<dbReference type="AlphaFoldDB" id="A0A0G0S970"/>
<keyword evidence="1" id="KW-0812">Transmembrane</keyword>
<feature type="transmembrane region" description="Helical" evidence="1">
    <location>
        <begin position="32"/>
        <end position="52"/>
    </location>
</feature>
<accession>A0A0G0S970</accession>
<protein>
    <recommendedName>
        <fullName evidence="4">DUF2304 domain-containing protein</fullName>
    </recommendedName>
</protein>
<gene>
    <name evidence="2" type="ORF">UT64_C0066G0003</name>
</gene>
<evidence type="ECO:0000313" key="2">
    <source>
        <dbReference type="EMBL" id="KKR31290.1"/>
    </source>
</evidence>
<proteinExistence type="predicted"/>
<evidence type="ECO:0008006" key="4">
    <source>
        <dbReference type="Google" id="ProtNLM"/>
    </source>
</evidence>
<evidence type="ECO:0000256" key="1">
    <source>
        <dbReference type="SAM" id="Phobius"/>
    </source>
</evidence>
<keyword evidence="1" id="KW-1133">Transmembrane helix</keyword>
<dbReference type="InterPro" id="IPR019277">
    <property type="entry name" value="DUF2304"/>
</dbReference>